<keyword evidence="2" id="KW-1185">Reference proteome</keyword>
<accession>A0ABR8K796</accession>
<dbReference type="EMBL" id="JACJTU010000009">
    <property type="protein sequence ID" value="MBD2734671.1"/>
    <property type="molecule type" value="Genomic_DNA"/>
</dbReference>
<evidence type="ECO:0000313" key="1">
    <source>
        <dbReference type="EMBL" id="MBD2734671.1"/>
    </source>
</evidence>
<comment type="caution">
    <text evidence="1">The sequence shown here is derived from an EMBL/GenBank/DDBJ whole genome shotgun (WGS) entry which is preliminary data.</text>
</comment>
<evidence type="ECO:0000313" key="2">
    <source>
        <dbReference type="Proteomes" id="UP000637383"/>
    </source>
</evidence>
<reference evidence="1 2" key="1">
    <citation type="journal article" date="2020" name="ISME J.">
        <title>Comparative genomics reveals insights into cyanobacterial evolution and habitat adaptation.</title>
        <authorList>
            <person name="Chen M.Y."/>
            <person name="Teng W.K."/>
            <person name="Zhao L."/>
            <person name="Hu C.X."/>
            <person name="Zhou Y.K."/>
            <person name="Han B.P."/>
            <person name="Song L.R."/>
            <person name="Shu W.S."/>
        </authorList>
    </citation>
    <scope>NUCLEOTIDE SEQUENCE [LARGE SCALE GENOMIC DNA]</scope>
    <source>
        <strain evidence="1 2">FACHB-159</strain>
    </source>
</reference>
<name>A0ABR8K796_9NOSO</name>
<protein>
    <submittedName>
        <fullName evidence="1">Uncharacterized protein</fullName>
    </submittedName>
</protein>
<proteinExistence type="predicted"/>
<organism evidence="1 2">
    <name type="scientific">Nostoc paludosum FACHB-159</name>
    <dbReference type="NCBI Taxonomy" id="2692908"/>
    <lineage>
        <taxon>Bacteria</taxon>
        <taxon>Bacillati</taxon>
        <taxon>Cyanobacteriota</taxon>
        <taxon>Cyanophyceae</taxon>
        <taxon>Nostocales</taxon>
        <taxon>Nostocaceae</taxon>
        <taxon>Nostoc</taxon>
    </lineage>
</organism>
<gene>
    <name evidence="1" type="ORF">H6H03_12235</name>
</gene>
<dbReference type="Proteomes" id="UP000637383">
    <property type="component" value="Unassembled WGS sequence"/>
</dbReference>
<dbReference type="RefSeq" id="WP_190955362.1">
    <property type="nucleotide sequence ID" value="NZ_JACJTU010000009.1"/>
</dbReference>
<sequence length="77" mass="8742">MRAKKPHQAYTFRCELSEGLAFKYFITCHLNQAYRQYVDSDALADKFFASSYSPSVVSAIIPIFQVQVKTTDIAVTN</sequence>